<dbReference type="InterPro" id="IPR036291">
    <property type="entry name" value="NAD(P)-bd_dom_sf"/>
</dbReference>
<gene>
    <name evidence="4" type="ORF">METZ01_LOCUS75051</name>
</gene>
<dbReference type="PANTHER" id="PTHR10366:SF564">
    <property type="entry name" value="STEROL-4-ALPHA-CARBOXYLATE 3-DEHYDROGENASE, DECARBOXYLATING"/>
    <property type="match status" value="1"/>
</dbReference>
<organism evidence="4">
    <name type="scientific">marine metagenome</name>
    <dbReference type="NCBI Taxonomy" id="408172"/>
    <lineage>
        <taxon>unclassified sequences</taxon>
        <taxon>metagenomes</taxon>
        <taxon>ecological metagenomes</taxon>
    </lineage>
</organism>
<evidence type="ECO:0000259" key="3">
    <source>
        <dbReference type="Pfam" id="PF01370"/>
    </source>
</evidence>
<reference evidence="4" key="1">
    <citation type="submission" date="2018-05" db="EMBL/GenBank/DDBJ databases">
        <authorList>
            <person name="Lanie J.A."/>
            <person name="Ng W.-L."/>
            <person name="Kazmierczak K.M."/>
            <person name="Andrzejewski T.M."/>
            <person name="Davidsen T.M."/>
            <person name="Wayne K.J."/>
            <person name="Tettelin H."/>
            <person name="Glass J.I."/>
            <person name="Rusch D."/>
            <person name="Podicherti R."/>
            <person name="Tsui H.-C.T."/>
            <person name="Winkler M.E."/>
        </authorList>
    </citation>
    <scope>NUCLEOTIDE SEQUENCE</scope>
</reference>
<dbReference type="EMBL" id="UINC01005577">
    <property type="protein sequence ID" value="SVA22197.1"/>
    <property type="molecule type" value="Genomic_DNA"/>
</dbReference>
<dbReference type="Pfam" id="PF01370">
    <property type="entry name" value="Epimerase"/>
    <property type="match status" value="1"/>
</dbReference>
<protein>
    <recommendedName>
        <fullName evidence="3">NAD-dependent epimerase/dehydratase domain-containing protein</fullName>
    </recommendedName>
</protein>
<dbReference type="InterPro" id="IPR001509">
    <property type="entry name" value="Epimerase_deHydtase"/>
</dbReference>
<dbReference type="PANTHER" id="PTHR10366">
    <property type="entry name" value="NAD DEPENDENT EPIMERASE/DEHYDRATASE"/>
    <property type="match status" value="1"/>
</dbReference>
<sequence>MKKVLVTGTTGFIGLHCVNQLLNKGFAVHGTLRSFDRKNEVMDALALQNTSTENLSLFETDLLDDKGWDEAIEGCEYVLHVASPFVLSQESEDFFIKPAVEGSLRVLSFANKHHIKKVVLTSSFAAMGDTLEEKDSFDETDWSDPNKKNIRAYGKSKTLAEKAAWDYVTSNTPSFSLTVINPVAVTGPSLSKDMGTSNSIVRQMINGQIPATSKVHFGYVDVRDVATAHITAMLSNQTDGERIIVSEKTLWMDEVATILRNAGFDKTPSKVMPKWVMQIMSIFKKDLKFIVPLINKRRDITSTKAKDLLNWEPISAEQSIIDTAKQLQDYNLA</sequence>
<feature type="domain" description="NAD-dependent epimerase/dehydratase" evidence="3">
    <location>
        <begin position="4"/>
        <end position="239"/>
    </location>
</feature>
<name>A0A381U4G4_9ZZZZ</name>
<proteinExistence type="inferred from homology"/>
<dbReference type="FunFam" id="3.40.50.720:FF:000336">
    <property type="entry name" value="Aldehyde reductase"/>
    <property type="match status" value="1"/>
</dbReference>
<dbReference type="InterPro" id="IPR050425">
    <property type="entry name" value="NAD(P)_dehydrat-like"/>
</dbReference>
<evidence type="ECO:0000313" key="4">
    <source>
        <dbReference type="EMBL" id="SVA22197.1"/>
    </source>
</evidence>
<dbReference type="CDD" id="cd05227">
    <property type="entry name" value="AR_SDR_e"/>
    <property type="match status" value="1"/>
</dbReference>
<dbReference type="Gene3D" id="3.40.50.720">
    <property type="entry name" value="NAD(P)-binding Rossmann-like Domain"/>
    <property type="match status" value="1"/>
</dbReference>
<keyword evidence="1" id="KW-0560">Oxidoreductase</keyword>
<dbReference type="SUPFAM" id="SSF51735">
    <property type="entry name" value="NAD(P)-binding Rossmann-fold domains"/>
    <property type="match status" value="1"/>
</dbReference>
<accession>A0A381U4G4</accession>
<dbReference type="AlphaFoldDB" id="A0A381U4G4"/>
<comment type="similarity">
    <text evidence="2">Belongs to the NAD(P)-dependent epimerase/dehydratase family. Dihydroflavonol-4-reductase subfamily.</text>
</comment>
<evidence type="ECO:0000256" key="2">
    <source>
        <dbReference type="ARBA" id="ARBA00023445"/>
    </source>
</evidence>
<evidence type="ECO:0000256" key="1">
    <source>
        <dbReference type="ARBA" id="ARBA00023002"/>
    </source>
</evidence>
<dbReference type="GO" id="GO:0016616">
    <property type="term" value="F:oxidoreductase activity, acting on the CH-OH group of donors, NAD or NADP as acceptor"/>
    <property type="evidence" value="ECO:0007669"/>
    <property type="project" value="TreeGrafter"/>
</dbReference>